<proteinExistence type="inferred from homology"/>
<evidence type="ECO:0000259" key="9">
    <source>
        <dbReference type="Pfam" id="PF02838"/>
    </source>
</evidence>
<evidence type="ECO:0000256" key="2">
    <source>
        <dbReference type="ARBA" id="ARBA00006285"/>
    </source>
</evidence>
<dbReference type="CDD" id="cd06563">
    <property type="entry name" value="GH20_chitobiase-like"/>
    <property type="match status" value="1"/>
</dbReference>
<dbReference type="InterPro" id="IPR029018">
    <property type="entry name" value="Hex-like_dom2"/>
</dbReference>
<evidence type="ECO:0000313" key="11">
    <source>
        <dbReference type="Proteomes" id="UP001209317"/>
    </source>
</evidence>
<dbReference type="Gene3D" id="2.60.120.260">
    <property type="entry name" value="Galactose-binding domain-like"/>
    <property type="match status" value="1"/>
</dbReference>
<dbReference type="InterPro" id="IPR015883">
    <property type="entry name" value="Glyco_hydro_20_cat"/>
</dbReference>
<sequence length="770" mass="86442">MSKKTTKSVTTGSQAAVEVNKACYDVVPLPKHTQLTSGEPFVLSSSVKIVYPTANEKMRKNAEFLAEYLYQLVGYKPATTTVKPADKYIELNNSLRDNNTEAYELHVDSKSIQINGASEAAVFYGIQTLRKATPLVQGNVVFPAVDIKDHPRYAYRGMMLDIARHFQPASFIKKYIDILALHNINTFHWHLTDDQGWRIEIKKYPKLTEIGSKRSETVIGKNSGKFDGTPHGGFYTQHEIKDIVQYASDRHITVIPEIDLPGHMLAAMSAYPELGCTGGPYEVEKQWGVFDDILCAGQEKTFTFLEGVLSEVITLFPSKLIHIGGDEAPKVRWEKCPRCQAKIKELGIKGDEKHGKEFYLQSYVTERVEKFLNRHGRNIIGWDEILEGKLAPNATVMSWRGIGGGIEAARLGHNVIMTPTSHLYFDYYQTTETDKEPFGIGGYVPVKQVYSFEPEPDQLTAAQKKFILGPQANLWTEYIKTPSHVEYMTMPRIAALSEIQWLDASQKNYDNFLHRLPRLIDVYNRLGYTYASHVFDVQAVLQPHPANGALSVNLSTIDNAPVYYTLDGSDPTVNSTAYTAPFHIKENATLQAVAIRKTGSNSRIFSQEVKVAKSSFKPVTLLTKPDLQYSYSGATMLVDGLYGDKTNYKTGRWIGFHAQDLVAVIDMQQPAQVSEASLRNYVETGEWIFDAAEIIVESSNDGKNFTSVAAEKIMDKHTTHWAEVVTHTLKFSPVTARYFKVTMKPVSAMPDWHPGKGKRAYIFVDEIALN</sequence>
<comment type="catalytic activity">
    <reaction evidence="1">
        <text>Hydrolysis of terminal non-reducing N-acetyl-D-hexosamine residues in N-acetyl-beta-D-hexosaminides.</text>
        <dbReference type="EC" id="3.2.1.52"/>
    </reaction>
</comment>
<evidence type="ECO:0000259" key="8">
    <source>
        <dbReference type="Pfam" id="PF00754"/>
    </source>
</evidence>
<dbReference type="PRINTS" id="PR00738">
    <property type="entry name" value="GLHYDRLASE20"/>
</dbReference>
<dbReference type="PANTHER" id="PTHR22600">
    <property type="entry name" value="BETA-HEXOSAMINIDASE"/>
    <property type="match status" value="1"/>
</dbReference>
<dbReference type="SUPFAM" id="SSF55545">
    <property type="entry name" value="beta-N-acetylhexosaminidase-like domain"/>
    <property type="match status" value="1"/>
</dbReference>
<dbReference type="EMBL" id="JAOTPL010000004">
    <property type="protein sequence ID" value="MCU7693703.1"/>
    <property type="molecule type" value="Genomic_DNA"/>
</dbReference>
<feature type="active site" description="Proton donor" evidence="6">
    <location>
        <position position="327"/>
    </location>
</feature>
<dbReference type="Pfam" id="PF00754">
    <property type="entry name" value="F5_F8_type_C"/>
    <property type="match status" value="1"/>
</dbReference>
<dbReference type="Pfam" id="PF00728">
    <property type="entry name" value="Glyco_hydro_20"/>
    <property type="match status" value="1"/>
</dbReference>
<dbReference type="InterPro" id="IPR008979">
    <property type="entry name" value="Galactose-bd-like_sf"/>
</dbReference>
<keyword evidence="5" id="KW-0326">Glycosidase</keyword>
<feature type="domain" description="F5/8 type C" evidence="8">
    <location>
        <begin position="633"/>
        <end position="745"/>
    </location>
</feature>
<protein>
    <recommendedName>
        <fullName evidence="3">beta-N-acetylhexosaminidase</fullName>
        <ecNumber evidence="3">3.2.1.52</ecNumber>
    </recommendedName>
</protein>
<dbReference type="RefSeq" id="WP_263037190.1">
    <property type="nucleotide sequence ID" value="NZ_JAOTPL010000004.1"/>
</dbReference>
<evidence type="ECO:0000313" key="10">
    <source>
        <dbReference type="EMBL" id="MCU7693703.1"/>
    </source>
</evidence>
<comment type="similarity">
    <text evidence="2">Belongs to the glycosyl hydrolase 20 family.</text>
</comment>
<dbReference type="EC" id="3.2.1.52" evidence="3"/>
<dbReference type="GO" id="GO:0004563">
    <property type="term" value="F:beta-N-acetylhexosaminidase activity"/>
    <property type="evidence" value="ECO:0007669"/>
    <property type="project" value="UniProtKB-EC"/>
</dbReference>
<dbReference type="PANTHER" id="PTHR22600:SF57">
    <property type="entry name" value="BETA-N-ACETYLHEXOSAMINIDASE"/>
    <property type="match status" value="1"/>
</dbReference>
<keyword evidence="11" id="KW-1185">Reference proteome</keyword>
<dbReference type="Pfam" id="PF13287">
    <property type="entry name" value="Fn3_assoc"/>
    <property type="match status" value="1"/>
</dbReference>
<gene>
    <name evidence="10" type="ORF">OD355_04135</name>
</gene>
<dbReference type="InterPro" id="IPR000421">
    <property type="entry name" value="FA58C"/>
</dbReference>
<dbReference type="GO" id="GO:0016020">
    <property type="term" value="C:membrane"/>
    <property type="evidence" value="ECO:0007669"/>
    <property type="project" value="TreeGrafter"/>
</dbReference>
<evidence type="ECO:0000256" key="4">
    <source>
        <dbReference type="ARBA" id="ARBA00022801"/>
    </source>
</evidence>
<organism evidence="10 11">
    <name type="scientific">Haoranjiania flava</name>
    <dbReference type="NCBI Taxonomy" id="1856322"/>
    <lineage>
        <taxon>Bacteria</taxon>
        <taxon>Pseudomonadati</taxon>
        <taxon>Bacteroidota</taxon>
        <taxon>Chitinophagia</taxon>
        <taxon>Chitinophagales</taxon>
        <taxon>Chitinophagaceae</taxon>
        <taxon>Haoranjiania</taxon>
    </lineage>
</organism>
<keyword evidence="4 10" id="KW-0378">Hydrolase</keyword>
<evidence type="ECO:0000259" key="7">
    <source>
        <dbReference type="Pfam" id="PF00728"/>
    </source>
</evidence>
<dbReference type="SUPFAM" id="SSF51445">
    <property type="entry name" value="(Trans)glycosidases"/>
    <property type="match status" value="1"/>
</dbReference>
<dbReference type="InterPro" id="IPR026876">
    <property type="entry name" value="Fn3_assoc_repeat"/>
</dbReference>
<dbReference type="Proteomes" id="UP001209317">
    <property type="component" value="Unassembled WGS sequence"/>
</dbReference>
<dbReference type="GO" id="GO:0005975">
    <property type="term" value="P:carbohydrate metabolic process"/>
    <property type="evidence" value="ECO:0007669"/>
    <property type="project" value="InterPro"/>
</dbReference>
<name>A0AAE3LJK9_9BACT</name>
<evidence type="ECO:0000256" key="3">
    <source>
        <dbReference type="ARBA" id="ARBA00012663"/>
    </source>
</evidence>
<feature type="domain" description="Beta-hexosaminidase bacterial type N-terminal" evidence="9">
    <location>
        <begin position="24"/>
        <end position="150"/>
    </location>
</feature>
<dbReference type="InterPro" id="IPR017853">
    <property type="entry name" value="GH"/>
</dbReference>
<dbReference type="InterPro" id="IPR025705">
    <property type="entry name" value="Beta_hexosaminidase_sua/sub"/>
</dbReference>
<accession>A0AAE3LJK9</accession>
<dbReference type="Gene3D" id="3.20.20.80">
    <property type="entry name" value="Glycosidases"/>
    <property type="match status" value="1"/>
</dbReference>
<dbReference type="AlphaFoldDB" id="A0AAE3LJK9"/>
<evidence type="ECO:0000256" key="6">
    <source>
        <dbReference type="PIRSR" id="PIRSR625705-1"/>
    </source>
</evidence>
<reference evidence="10" key="1">
    <citation type="submission" date="2022-10" db="EMBL/GenBank/DDBJ databases">
        <authorList>
            <person name="Kim H.S."/>
            <person name="Kim J.-S."/>
            <person name="Suh M.K."/>
            <person name="Eom M.K."/>
            <person name="Lee J.-S."/>
        </authorList>
    </citation>
    <scope>NUCLEOTIDE SEQUENCE</scope>
    <source>
        <strain evidence="10">LIP-5</strain>
    </source>
</reference>
<dbReference type="InterPro" id="IPR015882">
    <property type="entry name" value="HEX_bac_N"/>
</dbReference>
<dbReference type="Pfam" id="PF02838">
    <property type="entry name" value="Glyco_hydro_20b"/>
    <property type="match status" value="1"/>
</dbReference>
<evidence type="ECO:0000256" key="1">
    <source>
        <dbReference type="ARBA" id="ARBA00001231"/>
    </source>
</evidence>
<dbReference type="GO" id="GO:0030203">
    <property type="term" value="P:glycosaminoglycan metabolic process"/>
    <property type="evidence" value="ECO:0007669"/>
    <property type="project" value="TreeGrafter"/>
</dbReference>
<evidence type="ECO:0000256" key="5">
    <source>
        <dbReference type="ARBA" id="ARBA00023295"/>
    </source>
</evidence>
<dbReference type="Gene3D" id="3.30.379.10">
    <property type="entry name" value="Chitobiase/beta-hexosaminidase domain 2-like"/>
    <property type="match status" value="1"/>
</dbReference>
<comment type="caution">
    <text evidence="10">The sequence shown here is derived from an EMBL/GenBank/DDBJ whole genome shotgun (WGS) entry which is preliminary data.</text>
</comment>
<dbReference type="SUPFAM" id="SSF49785">
    <property type="entry name" value="Galactose-binding domain-like"/>
    <property type="match status" value="1"/>
</dbReference>
<feature type="domain" description="Glycoside hydrolase family 20 catalytic" evidence="7">
    <location>
        <begin position="153"/>
        <end position="502"/>
    </location>
</feature>